<dbReference type="InterPro" id="IPR014017">
    <property type="entry name" value="DNA_helicase_UvrD-like_C"/>
</dbReference>
<dbReference type="GO" id="GO:0016787">
    <property type="term" value="F:hydrolase activity"/>
    <property type="evidence" value="ECO:0007669"/>
    <property type="project" value="UniProtKB-UniRule"/>
</dbReference>
<dbReference type="GO" id="GO:0005829">
    <property type="term" value="C:cytosol"/>
    <property type="evidence" value="ECO:0007669"/>
    <property type="project" value="TreeGrafter"/>
</dbReference>
<comment type="catalytic activity">
    <reaction evidence="8">
        <text>ATP + H2O = ADP + phosphate + H(+)</text>
        <dbReference type="Rhea" id="RHEA:13065"/>
        <dbReference type="ChEBI" id="CHEBI:15377"/>
        <dbReference type="ChEBI" id="CHEBI:15378"/>
        <dbReference type="ChEBI" id="CHEBI:30616"/>
        <dbReference type="ChEBI" id="CHEBI:43474"/>
        <dbReference type="ChEBI" id="CHEBI:456216"/>
        <dbReference type="EC" id="5.6.2.4"/>
    </reaction>
</comment>
<evidence type="ECO:0000313" key="11">
    <source>
        <dbReference type="EMBL" id="MBB5980567.1"/>
    </source>
</evidence>
<dbReference type="PANTHER" id="PTHR11070:SF2">
    <property type="entry name" value="ATP-DEPENDENT DNA HELICASE SRS2"/>
    <property type="match status" value="1"/>
</dbReference>
<keyword evidence="5" id="KW-0413">Isomerase</keyword>
<evidence type="ECO:0000256" key="5">
    <source>
        <dbReference type="ARBA" id="ARBA00023235"/>
    </source>
</evidence>
<name>A0A841DWD5_9ACTN</name>
<dbReference type="GO" id="GO:0000725">
    <property type="term" value="P:recombinational repair"/>
    <property type="evidence" value="ECO:0007669"/>
    <property type="project" value="TreeGrafter"/>
</dbReference>
<gene>
    <name evidence="11" type="ORF">HDA44_003908</name>
</gene>
<accession>A0A841DWD5</accession>
<keyword evidence="3 9" id="KW-0347">Helicase</keyword>
<dbReference type="InterPro" id="IPR027417">
    <property type="entry name" value="P-loop_NTPase"/>
</dbReference>
<evidence type="ECO:0000256" key="2">
    <source>
        <dbReference type="ARBA" id="ARBA00022801"/>
    </source>
</evidence>
<dbReference type="Pfam" id="PF00580">
    <property type="entry name" value="UvrD-helicase"/>
    <property type="match status" value="1"/>
</dbReference>
<dbReference type="PANTHER" id="PTHR11070">
    <property type="entry name" value="UVRD / RECB / PCRA DNA HELICASE FAMILY MEMBER"/>
    <property type="match status" value="1"/>
</dbReference>
<evidence type="ECO:0000256" key="8">
    <source>
        <dbReference type="ARBA" id="ARBA00048988"/>
    </source>
</evidence>
<keyword evidence="12" id="KW-1185">Reference proteome</keyword>
<comment type="catalytic activity">
    <reaction evidence="6">
        <text>Couples ATP hydrolysis with the unwinding of duplex DNA by translocating in the 3'-5' direction.</text>
        <dbReference type="EC" id="5.6.2.4"/>
    </reaction>
</comment>
<evidence type="ECO:0000256" key="1">
    <source>
        <dbReference type="ARBA" id="ARBA00022741"/>
    </source>
</evidence>
<keyword evidence="2 9" id="KW-0378">Hydrolase</keyword>
<comment type="caution">
    <text evidence="11">The sequence shown here is derived from an EMBL/GenBank/DDBJ whole genome shotgun (WGS) entry which is preliminary data.</text>
</comment>
<evidence type="ECO:0000256" key="7">
    <source>
        <dbReference type="ARBA" id="ARBA00034808"/>
    </source>
</evidence>
<dbReference type="Gene3D" id="3.40.50.300">
    <property type="entry name" value="P-loop containing nucleotide triphosphate hydrolases"/>
    <property type="match status" value="2"/>
</dbReference>
<dbReference type="EC" id="5.6.2.4" evidence="7"/>
<organism evidence="11 12">
    <name type="scientific">Kribbella solani</name>
    <dbReference type="NCBI Taxonomy" id="236067"/>
    <lineage>
        <taxon>Bacteria</taxon>
        <taxon>Bacillati</taxon>
        <taxon>Actinomycetota</taxon>
        <taxon>Actinomycetes</taxon>
        <taxon>Propionibacteriales</taxon>
        <taxon>Kribbellaceae</taxon>
        <taxon>Kribbella</taxon>
    </lineage>
</organism>
<evidence type="ECO:0000256" key="3">
    <source>
        <dbReference type="ARBA" id="ARBA00022806"/>
    </source>
</evidence>
<sequence length="467" mass="52438">MRILPPVIPTAEQLSILAEHRPGHVLIKGAAGSGKTTTALLRLEHLTQQWLSRRGRLGLHDPVRVLVLTYNRTLEGYIWELARQKVPDTPGLILEVSTFGKWARSLVDVEAANELDPDTAQVQLKRLARKLPLDTNFVVDEVEYLLGRFAPGEHDEYLTVRRDGRGTSPRIERPMKERLLAEVVEPYLDHKQQHGLMDWNDLAAEVIDTAPDVRWDVAIIDEAQDFSANQVRAVLTRLAEPFSLTFVMDATQRIYPRFFTWKEAGVDKFTKVHTLKTNYRNTRQIAAFARSLVEDLSVDENGALPDFDACKTNGALPVLVPGRYSTQVNYALKRLCGIDLENDSVVFLKPKGGAWFAELKKRLTEEGVDYEVLTRSSTWPTGSKTVALCTLHSVKGLEFDHVFMLGLNQEVTPHGNEDGDAHLEALQRLIAMGVGRARKSVVVGYKPDDPSTIVDLFDPSTYEVVRP</sequence>
<keyword evidence="1 9" id="KW-0547">Nucleotide-binding</keyword>
<dbReference type="InterPro" id="IPR000212">
    <property type="entry name" value="DNA_helicase_UvrD/REP"/>
</dbReference>
<feature type="domain" description="UvrD-like helicase ATP-binding" evidence="10">
    <location>
        <begin position="8"/>
        <end position="305"/>
    </location>
</feature>
<dbReference type="RefSeq" id="WP_184836408.1">
    <property type="nucleotide sequence ID" value="NZ_BAAAVN010000003.1"/>
</dbReference>
<evidence type="ECO:0000313" key="12">
    <source>
        <dbReference type="Proteomes" id="UP000558997"/>
    </source>
</evidence>
<evidence type="ECO:0000259" key="10">
    <source>
        <dbReference type="PROSITE" id="PS51198"/>
    </source>
</evidence>
<reference evidence="11 12" key="1">
    <citation type="submission" date="2020-08" db="EMBL/GenBank/DDBJ databases">
        <title>Sequencing the genomes of 1000 actinobacteria strains.</title>
        <authorList>
            <person name="Klenk H.-P."/>
        </authorList>
    </citation>
    <scope>NUCLEOTIDE SEQUENCE [LARGE SCALE GENOMIC DNA]</scope>
    <source>
        <strain evidence="11 12">DSM 17294</strain>
    </source>
</reference>
<dbReference type="GO" id="GO:0005524">
    <property type="term" value="F:ATP binding"/>
    <property type="evidence" value="ECO:0007669"/>
    <property type="project" value="UniProtKB-UniRule"/>
</dbReference>
<evidence type="ECO:0000256" key="4">
    <source>
        <dbReference type="ARBA" id="ARBA00022840"/>
    </source>
</evidence>
<dbReference type="SUPFAM" id="SSF52540">
    <property type="entry name" value="P-loop containing nucleoside triphosphate hydrolases"/>
    <property type="match status" value="1"/>
</dbReference>
<dbReference type="AlphaFoldDB" id="A0A841DWD5"/>
<evidence type="ECO:0000256" key="9">
    <source>
        <dbReference type="PROSITE-ProRule" id="PRU00560"/>
    </source>
</evidence>
<protein>
    <recommendedName>
        <fullName evidence="7">DNA 3'-5' helicase</fullName>
        <ecNumber evidence="7">5.6.2.4</ecNumber>
    </recommendedName>
</protein>
<dbReference type="Proteomes" id="UP000558997">
    <property type="component" value="Unassembled WGS sequence"/>
</dbReference>
<dbReference type="GO" id="GO:0003677">
    <property type="term" value="F:DNA binding"/>
    <property type="evidence" value="ECO:0007669"/>
    <property type="project" value="InterPro"/>
</dbReference>
<dbReference type="EMBL" id="JACHNF010000001">
    <property type="protein sequence ID" value="MBB5980567.1"/>
    <property type="molecule type" value="Genomic_DNA"/>
</dbReference>
<dbReference type="InterPro" id="IPR014016">
    <property type="entry name" value="UvrD-like_ATP-bd"/>
</dbReference>
<evidence type="ECO:0000256" key="6">
    <source>
        <dbReference type="ARBA" id="ARBA00034617"/>
    </source>
</evidence>
<proteinExistence type="predicted"/>
<keyword evidence="4 9" id="KW-0067">ATP-binding</keyword>
<dbReference type="Pfam" id="PF13361">
    <property type="entry name" value="UvrD_C"/>
    <property type="match status" value="1"/>
</dbReference>
<dbReference type="GO" id="GO:0043138">
    <property type="term" value="F:3'-5' DNA helicase activity"/>
    <property type="evidence" value="ECO:0007669"/>
    <property type="project" value="UniProtKB-EC"/>
</dbReference>
<feature type="binding site" evidence="9">
    <location>
        <begin position="29"/>
        <end position="36"/>
    </location>
    <ligand>
        <name>ATP</name>
        <dbReference type="ChEBI" id="CHEBI:30616"/>
    </ligand>
</feature>
<dbReference type="PROSITE" id="PS51198">
    <property type="entry name" value="UVRD_HELICASE_ATP_BIND"/>
    <property type="match status" value="1"/>
</dbReference>